<accession>A0A6J4NY91</accession>
<gene>
    <name evidence="4" type="ORF">AVDCRST_MAG74-2012</name>
</gene>
<dbReference type="InterPro" id="IPR023753">
    <property type="entry name" value="FAD/NAD-binding_dom"/>
</dbReference>
<evidence type="ECO:0000256" key="2">
    <source>
        <dbReference type="ARBA" id="ARBA00023002"/>
    </source>
</evidence>
<evidence type="ECO:0000313" key="4">
    <source>
        <dbReference type="EMBL" id="CAA9395732.1"/>
    </source>
</evidence>
<dbReference type="InterPro" id="IPR036188">
    <property type="entry name" value="FAD/NAD-bd_sf"/>
</dbReference>
<dbReference type="EMBL" id="CADCUR010000105">
    <property type="protein sequence ID" value="CAA9395732.1"/>
    <property type="molecule type" value="Genomic_DNA"/>
</dbReference>
<dbReference type="PRINTS" id="PR00469">
    <property type="entry name" value="PNDRDTASEII"/>
</dbReference>
<dbReference type="EC" id="1.8.1.9" evidence="4"/>
<dbReference type="AlphaFoldDB" id="A0A6J4NY91"/>
<proteinExistence type="predicted"/>
<dbReference type="SUPFAM" id="SSF51905">
    <property type="entry name" value="FAD/NAD(P)-binding domain"/>
    <property type="match status" value="1"/>
</dbReference>
<keyword evidence="1" id="KW-0285">Flavoprotein</keyword>
<evidence type="ECO:0000256" key="1">
    <source>
        <dbReference type="ARBA" id="ARBA00022630"/>
    </source>
</evidence>
<dbReference type="InterPro" id="IPR050097">
    <property type="entry name" value="Ferredoxin-NADP_redctase_2"/>
</dbReference>
<evidence type="ECO:0000259" key="3">
    <source>
        <dbReference type="Pfam" id="PF07992"/>
    </source>
</evidence>
<dbReference type="Gene3D" id="3.50.50.60">
    <property type="entry name" value="FAD/NAD(P)-binding domain"/>
    <property type="match status" value="2"/>
</dbReference>
<sequence>MNYDVIIIGGGAAGLSAALWCAELKLKTLLLERGAELGGQLLRVYNPIKNHLGIETENGREMRDVFLRQLENYAFTVRLRSEIEQIDLSDKSVILAGGETFRARAIIIATGVRRRKLDVEGEGKFQGKGIIESGTRDADSVKNKNVCVVGGGDAALENALILSETARRVTLVHRRNDFRARDEFVARVKKNPKVEIFNETVVRGIFGDQRVETIELENLKTRRKIEKNVEAILIRIGVEPNTDFFGEKPDLDERGYIKITQNCETNIETVYAVGDAANPIAPTVSSAVGMGATAAKAIFARLNS</sequence>
<feature type="domain" description="FAD/NAD(P)-binding" evidence="3">
    <location>
        <begin position="3"/>
        <end position="291"/>
    </location>
</feature>
<organism evidence="4">
    <name type="scientific">uncultured Pyrinomonadaceae bacterium</name>
    <dbReference type="NCBI Taxonomy" id="2283094"/>
    <lineage>
        <taxon>Bacteria</taxon>
        <taxon>Pseudomonadati</taxon>
        <taxon>Acidobacteriota</taxon>
        <taxon>Blastocatellia</taxon>
        <taxon>Blastocatellales</taxon>
        <taxon>Pyrinomonadaceae</taxon>
        <taxon>environmental samples</taxon>
    </lineage>
</organism>
<protein>
    <submittedName>
        <fullName evidence="4">Thioredoxin reductase</fullName>
        <ecNumber evidence="4">1.8.1.9</ecNumber>
    </submittedName>
</protein>
<reference evidence="4" key="1">
    <citation type="submission" date="2020-02" db="EMBL/GenBank/DDBJ databases">
        <authorList>
            <person name="Meier V. D."/>
        </authorList>
    </citation>
    <scope>NUCLEOTIDE SEQUENCE</scope>
    <source>
        <strain evidence="4">AVDCRST_MAG74</strain>
    </source>
</reference>
<name>A0A6J4NY91_9BACT</name>
<dbReference type="GO" id="GO:0004791">
    <property type="term" value="F:thioredoxin-disulfide reductase (NADPH) activity"/>
    <property type="evidence" value="ECO:0007669"/>
    <property type="project" value="UniProtKB-EC"/>
</dbReference>
<keyword evidence="2 4" id="KW-0560">Oxidoreductase</keyword>
<dbReference type="Pfam" id="PF07992">
    <property type="entry name" value="Pyr_redox_2"/>
    <property type="match status" value="1"/>
</dbReference>
<dbReference type="PRINTS" id="PR00368">
    <property type="entry name" value="FADPNR"/>
</dbReference>
<dbReference type="PANTHER" id="PTHR48105">
    <property type="entry name" value="THIOREDOXIN REDUCTASE 1-RELATED-RELATED"/>
    <property type="match status" value="1"/>
</dbReference>